<dbReference type="Proteomes" id="UP001149400">
    <property type="component" value="Unassembled WGS sequence"/>
</dbReference>
<dbReference type="PANTHER" id="PTHR11102:SF160">
    <property type="entry name" value="ERAD-ASSOCIATED E3 UBIQUITIN-PROTEIN LIGASE COMPONENT HRD3"/>
    <property type="match status" value="1"/>
</dbReference>
<dbReference type="PANTHER" id="PTHR11102">
    <property type="entry name" value="SEL-1-LIKE PROTEIN"/>
    <property type="match status" value="1"/>
</dbReference>
<evidence type="ECO:0000313" key="1">
    <source>
        <dbReference type="EMBL" id="MDD1794809.1"/>
    </source>
</evidence>
<dbReference type="EMBL" id="JAJUBC010000020">
    <property type="protein sequence ID" value="MDD1794809.1"/>
    <property type="molecule type" value="Genomic_DNA"/>
</dbReference>
<dbReference type="SMART" id="SM00671">
    <property type="entry name" value="SEL1"/>
    <property type="match status" value="10"/>
</dbReference>
<reference evidence="1" key="1">
    <citation type="submission" date="2021-12" db="EMBL/GenBank/DDBJ databases">
        <title>Enterovibrio ZSDZ35 sp. nov. and Enterovibrio ZSDZ42 sp. nov., isolated from coastal seawater in Qingdao.</title>
        <authorList>
            <person name="Zhang P."/>
        </authorList>
    </citation>
    <scope>NUCLEOTIDE SEQUENCE</scope>
    <source>
        <strain evidence="1">ZSDZ42</strain>
    </source>
</reference>
<dbReference type="Pfam" id="PF08238">
    <property type="entry name" value="Sel1"/>
    <property type="match status" value="10"/>
</dbReference>
<sequence length="471" mass="53239">MNYTGVGSLFFLILSVAVAWFVWEDSDSSTAIPDYSTTKLLAEQGDGEAQYQLGLLLLRGLGVTSDPEEAQQWFQKSADSGNAHAQFQVSQFHDRKFQSSENPEHGIKAFNWLKKACDKGSWEAQTKMGQIYLNGLQIEGLEVSPDQGTAAFWFRRAAKNGSSNANYQLAKLLDANPKLAKNGEESLDYYKKAAEQGNPDAQYWLGVIYLEGKLTRRNHGLAIEWMNKAAQQGQPYAEYMVATELEREGKIQEALNYYARSAEQGFAEAHYKIGLIYRFDTLIDADLEKAEFHLTKATELGHSKAKEERIGLLAEQGDAENQYYFGNLLKNRYFDGGARKSFLHDQAYVWYEKSANQGYPAAQNEMGKHLYLGNPEKAFSLYRQAAHQGLSPAQWNLAIMYMKGEATERDRMTANMWRIISESTRPAGDMYSYGRMSARFQFAPLNETEMEEVQALAQRCMETDYEVCAGT</sequence>
<protein>
    <submittedName>
        <fullName evidence="1">Sel1 repeat family protein</fullName>
    </submittedName>
</protein>
<dbReference type="SUPFAM" id="SSF81901">
    <property type="entry name" value="HCP-like"/>
    <property type="match status" value="3"/>
</dbReference>
<name>A0ABT5R3G4_9GAMM</name>
<dbReference type="Gene3D" id="1.25.40.10">
    <property type="entry name" value="Tetratricopeptide repeat domain"/>
    <property type="match status" value="3"/>
</dbReference>
<accession>A0ABT5R3G4</accession>
<dbReference type="InterPro" id="IPR050767">
    <property type="entry name" value="Sel1_AlgK"/>
</dbReference>
<comment type="caution">
    <text evidence="1">The sequence shown here is derived from an EMBL/GenBank/DDBJ whole genome shotgun (WGS) entry which is preliminary data.</text>
</comment>
<gene>
    <name evidence="1" type="ORF">LRP50_16865</name>
</gene>
<evidence type="ECO:0000313" key="2">
    <source>
        <dbReference type="Proteomes" id="UP001149400"/>
    </source>
</evidence>
<dbReference type="RefSeq" id="WP_274165630.1">
    <property type="nucleotide sequence ID" value="NZ_JAJUBC010000020.1"/>
</dbReference>
<dbReference type="InterPro" id="IPR011990">
    <property type="entry name" value="TPR-like_helical_dom_sf"/>
</dbReference>
<dbReference type="InterPro" id="IPR006597">
    <property type="entry name" value="Sel1-like"/>
</dbReference>
<organism evidence="1 2">
    <name type="scientific">Enterovibrio gelatinilyticus</name>
    <dbReference type="NCBI Taxonomy" id="2899819"/>
    <lineage>
        <taxon>Bacteria</taxon>
        <taxon>Pseudomonadati</taxon>
        <taxon>Pseudomonadota</taxon>
        <taxon>Gammaproteobacteria</taxon>
        <taxon>Vibrionales</taxon>
        <taxon>Vibrionaceae</taxon>
        <taxon>Enterovibrio</taxon>
    </lineage>
</organism>
<proteinExistence type="predicted"/>
<keyword evidence="2" id="KW-1185">Reference proteome</keyword>